<sequence>MDKLRRVGYHKLHGSLVNSLLHLMQIQRLDVKGFAWKLLA</sequence>
<comment type="caution">
    <text evidence="1">The sequence shown here is derived from an EMBL/GenBank/DDBJ whole genome shotgun (WGS) entry which is preliminary data.</text>
</comment>
<protein>
    <submittedName>
        <fullName evidence="1">Uncharacterized protein</fullName>
    </submittedName>
</protein>
<evidence type="ECO:0000313" key="2">
    <source>
        <dbReference type="Proteomes" id="UP000004642"/>
    </source>
</evidence>
<accession>G5LPE9</accession>
<reference evidence="1 2" key="1">
    <citation type="journal article" date="2011" name="BMC Genomics">
        <title>Genome sequencing reveals diversification of virulence factor content and possible host adaptation in distinct subpopulations of Salmonella enterica.</title>
        <authorList>
            <person name="den Bakker H.C."/>
            <person name="Moreno Switt A.I."/>
            <person name="Govoni G."/>
            <person name="Cummings C.A."/>
            <person name="Ranieri M.L."/>
            <person name="Degoricija L."/>
            <person name="Hoelzer K."/>
            <person name="Rodriguez-Rivera L.D."/>
            <person name="Brown S."/>
            <person name="Bolchacova E."/>
            <person name="Furtado M.R."/>
            <person name="Wiedmann M."/>
        </authorList>
    </citation>
    <scope>NUCLEOTIDE SEQUENCE [LARGE SCALE GENOMIC DNA]</scope>
    <source>
        <strain evidence="1 2">R6-377</strain>
    </source>
</reference>
<evidence type="ECO:0000313" key="1">
    <source>
        <dbReference type="EMBL" id="EHC38828.1"/>
    </source>
</evidence>
<dbReference type="EMBL" id="AFCJ01001104">
    <property type="protein sequence ID" value="EHC38828.1"/>
    <property type="molecule type" value="Genomic_DNA"/>
</dbReference>
<gene>
    <name evidence="1" type="ORF">LTSEALA_2593</name>
</gene>
<name>G5LPE9_SALET</name>
<organism evidence="1 2">
    <name type="scientific">Salmonella enterica subsp. enterica serovar Alachua str. R6-377</name>
    <dbReference type="NCBI Taxonomy" id="913241"/>
    <lineage>
        <taxon>Bacteria</taxon>
        <taxon>Pseudomonadati</taxon>
        <taxon>Pseudomonadota</taxon>
        <taxon>Gammaproteobacteria</taxon>
        <taxon>Enterobacterales</taxon>
        <taxon>Enterobacteriaceae</taxon>
        <taxon>Salmonella</taxon>
    </lineage>
</organism>
<dbReference type="Proteomes" id="UP000004642">
    <property type="component" value="Unassembled WGS sequence"/>
</dbReference>
<dbReference type="AlphaFoldDB" id="G5LPE9"/>
<proteinExistence type="predicted"/>